<dbReference type="EMBL" id="CM046107">
    <property type="protein sequence ID" value="KAI8432081.1"/>
    <property type="molecule type" value="Genomic_DNA"/>
</dbReference>
<name>A0ACC0K6Q1_CHOFU</name>
<evidence type="ECO:0000313" key="2">
    <source>
        <dbReference type="Proteomes" id="UP001064048"/>
    </source>
</evidence>
<accession>A0ACC0K6Q1</accession>
<evidence type="ECO:0000313" key="1">
    <source>
        <dbReference type="EMBL" id="KAI8432081.1"/>
    </source>
</evidence>
<dbReference type="Proteomes" id="UP001064048">
    <property type="component" value="Chromosome 7"/>
</dbReference>
<organism evidence="1 2">
    <name type="scientific">Choristoneura fumiferana</name>
    <name type="common">Spruce budworm moth</name>
    <name type="synonym">Archips fumiferana</name>
    <dbReference type="NCBI Taxonomy" id="7141"/>
    <lineage>
        <taxon>Eukaryota</taxon>
        <taxon>Metazoa</taxon>
        <taxon>Ecdysozoa</taxon>
        <taxon>Arthropoda</taxon>
        <taxon>Hexapoda</taxon>
        <taxon>Insecta</taxon>
        <taxon>Pterygota</taxon>
        <taxon>Neoptera</taxon>
        <taxon>Endopterygota</taxon>
        <taxon>Lepidoptera</taxon>
        <taxon>Glossata</taxon>
        <taxon>Ditrysia</taxon>
        <taxon>Tortricoidea</taxon>
        <taxon>Tortricidae</taxon>
        <taxon>Tortricinae</taxon>
        <taxon>Choristoneura</taxon>
    </lineage>
</organism>
<gene>
    <name evidence="1" type="ORF">MSG28_004592</name>
</gene>
<keyword evidence="2" id="KW-1185">Reference proteome</keyword>
<protein>
    <submittedName>
        <fullName evidence="1">Uncharacterized protein</fullName>
    </submittedName>
</protein>
<proteinExistence type="predicted"/>
<sequence length="899" mass="100202">MGQKHFASSKIRDVIYKKLWHWSVLYPYLHKSHLSFLKTSFENGTREPKSNLKGSVLRGRDTGAHCDGGRAAKALQRLIITLAVMAYSLYQLGMEINSPEKFDTTSRFKNWEKLEELFGEKTETLASVVTMVYYLSYAIVAFLMFLFSALFTCGAYSVNNCLVSSFFLYSFFHMFLTIFLIVWEATSGGWIQLGLIVASDDSGKGGIKINGESFHFIRFADDIAALAENSAQLEQLVTEMDNEMNETIKRLTSELNSTQNELENTILENNELHREIHKLNKEINILKTLCYSSPVKKNRKKGNHTKSLMLTTGFSTPPSKSPIVSNTDPHENLKVLGLHHKITALEKQIHDTARLENVRKEVQNELAKTQQVICNLNITMNNLEQILKSTESKSYTKQDYCIVMVGEEDFDETQNYKRLVDQIKKKLETITNTNIIIAAPTYICGAPLYNARVEIFNKLLNHDMWSCKYGYGLFFDSNEDLTLDVFSENTGKLGNAGIRNLIKNIAEYLEAHQSKSRSNDNDTSSDDINNIHNQPNCGQVIIDEDPDAVGEVHSDSNGLDAPAHANVTAAEIRKPTRTCSNTCLDNFAHNIKGCKGEVVEFGLSDHTAQILKCPMSSCVRQTKAKEEIKQQSMSEPQSYQYTLPVPSVGNQPLSKMVVIFAFLSCLVFVSAEHSGAYSSPQYAKKLYPRQGFDTNALLPHDKPPVPFEKSIDRFDSVSNDTTQYARASILNSAGSFLSGAGGQMVTNLAKDVIARSTGSSQVLSLNLTNLVILIVLKALILAAGFFGAGAWKGGHHYGRSLDDNMNVSYVTEDEILMYLSYLIGQQTQHFGCLYRLACQKPEQAAMYSSGADILLQGAKLIQGNSLELQSYEDISKGIKQAAAWGEEGMSCDARYQCGD</sequence>
<reference evidence="1 2" key="1">
    <citation type="journal article" date="2022" name="Genome Biol. Evol.">
        <title>The Spruce Budworm Genome: Reconstructing the Evolutionary History of Antifreeze Proteins.</title>
        <authorList>
            <person name="Beliveau C."/>
            <person name="Gagne P."/>
            <person name="Picq S."/>
            <person name="Vernygora O."/>
            <person name="Keeling C.I."/>
            <person name="Pinkney K."/>
            <person name="Doucet D."/>
            <person name="Wen F."/>
            <person name="Johnston J.S."/>
            <person name="Maaroufi H."/>
            <person name="Boyle B."/>
            <person name="Laroche J."/>
            <person name="Dewar K."/>
            <person name="Juretic N."/>
            <person name="Blackburn G."/>
            <person name="Nisole A."/>
            <person name="Brunet B."/>
            <person name="Brandao M."/>
            <person name="Lumley L."/>
            <person name="Duan J."/>
            <person name="Quan G."/>
            <person name="Lucarotti C.J."/>
            <person name="Roe A.D."/>
            <person name="Sperling F.A.H."/>
            <person name="Levesque R.C."/>
            <person name="Cusson M."/>
        </authorList>
    </citation>
    <scope>NUCLEOTIDE SEQUENCE [LARGE SCALE GENOMIC DNA]</scope>
    <source>
        <strain evidence="1">Glfc:IPQL:Cfum</strain>
    </source>
</reference>
<comment type="caution">
    <text evidence="1">The sequence shown here is derived from an EMBL/GenBank/DDBJ whole genome shotgun (WGS) entry which is preliminary data.</text>
</comment>